<organism evidence="2 3">
    <name type="scientific">Manduca sexta</name>
    <name type="common">Tobacco hawkmoth</name>
    <name type="synonym">Tobacco hornworm</name>
    <dbReference type="NCBI Taxonomy" id="7130"/>
    <lineage>
        <taxon>Eukaryota</taxon>
        <taxon>Metazoa</taxon>
        <taxon>Ecdysozoa</taxon>
        <taxon>Arthropoda</taxon>
        <taxon>Hexapoda</taxon>
        <taxon>Insecta</taxon>
        <taxon>Pterygota</taxon>
        <taxon>Neoptera</taxon>
        <taxon>Endopterygota</taxon>
        <taxon>Lepidoptera</taxon>
        <taxon>Glossata</taxon>
        <taxon>Ditrysia</taxon>
        <taxon>Bombycoidea</taxon>
        <taxon>Sphingidae</taxon>
        <taxon>Sphinginae</taxon>
        <taxon>Sphingini</taxon>
        <taxon>Manduca</taxon>
    </lineage>
</organism>
<accession>A0A921ZA27</accession>
<dbReference type="InterPro" id="IPR010562">
    <property type="entry name" value="Haemolymph_juvenile_hormone-bd"/>
</dbReference>
<feature type="signal peptide" evidence="1">
    <location>
        <begin position="1"/>
        <end position="16"/>
    </location>
</feature>
<reference evidence="2" key="2">
    <citation type="submission" date="2020-12" db="EMBL/GenBank/DDBJ databases">
        <authorList>
            <person name="Kanost M."/>
        </authorList>
    </citation>
    <scope>NUCLEOTIDE SEQUENCE</scope>
</reference>
<dbReference type="PANTHER" id="PTHR11008">
    <property type="entry name" value="PROTEIN TAKEOUT-LIKE PROTEIN"/>
    <property type="match status" value="1"/>
</dbReference>
<proteinExistence type="predicted"/>
<reference evidence="2" key="1">
    <citation type="journal article" date="2016" name="Insect Biochem. Mol. Biol.">
        <title>Multifaceted biological insights from a draft genome sequence of the tobacco hornworm moth, Manduca sexta.</title>
        <authorList>
            <person name="Kanost M.R."/>
            <person name="Arrese E.L."/>
            <person name="Cao X."/>
            <person name="Chen Y.R."/>
            <person name="Chellapilla S."/>
            <person name="Goldsmith M.R."/>
            <person name="Grosse-Wilde E."/>
            <person name="Heckel D.G."/>
            <person name="Herndon N."/>
            <person name="Jiang H."/>
            <person name="Papanicolaou A."/>
            <person name="Qu J."/>
            <person name="Soulages J.L."/>
            <person name="Vogel H."/>
            <person name="Walters J."/>
            <person name="Waterhouse R.M."/>
            <person name="Ahn S.J."/>
            <person name="Almeida F.C."/>
            <person name="An C."/>
            <person name="Aqrawi P."/>
            <person name="Bretschneider A."/>
            <person name="Bryant W.B."/>
            <person name="Bucks S."/>
            <person name="Chao H."/>
            <person name="Chevignon G."/>
            <person name="Christen J.M."/>
            <person name="Clarke D.F."/>
            <person name="Dittmer N.T."/>
            <person name="Ferguson L.C.F."/>
            <person name="Garavelou S."/>
            <person name="Gordon K.H.J."/>
            <person name="Gunaratna R.T."/>
            <person name="Han Y."/>
            <person name="Hauser F."/>
            <person name="He Y."/>
            <person name="Heidel-Fischer H."/>
            <person name="Hirsh A."/>
            <person name="Hu Y."/>
            <person name="Jiang H."/>
            <person name="Kalra D."/>
            <person name="Klinner C."/>
            <person name="Konig C."/>
            <person name="Kovar C."/>
            <person name="Kroll A.R."/>
            <person name="Kuwar S.S."/>
            <person name="Lee S.L."/>
            <person name="Lehman R."/>
            <person name="Li K."/>
            <person name="Li Z."/>
            <person name="Liang H."/>
            <person name="Lovelace S."/>
            <person name="Lu Z."/>
            <person name="Mansfield J.H."/>
            <person name="McCulloch K.J."/>
            <person name="Mathew T."/>
            <person name="Morton B."/>
            <person name="Muzny D.M."/>
            <person name="Neunemann D."/>
            <person name="Ongeri F."/>
            <person name="Pauchet Y."/>
            <person name="Pu L.L."/>
            <person name="Pyrousis I."/>
            <person name="Rao X.J."/>
            <person name="Redding A."/>
            <person name="Roesel C."/>
            <person name="Sanchez-Gracia A."/>
            <person name="Schaack S."/>
            <person name="Shukla A."/>
            <person name="Tetreau G."/>
            <person name="Wang Y."/>
            <person name="Xiong G.H."/>
            <person name="Traut W."/>
            <person name="Walsh T.K."/>
            <person name="Worley K.C."/>
            <person name="Wu D."/>
            <person name="Wu W."/>
            <person name="Wu Y.Q."/>
            <person name="Zhang X."/>
            <person name="Zou Z."/>
            <person name="Zucker H."/>
            <person name="Briscoe A.D."/>
            <person name="Burmester T."/>
            <person name="Clem R.J."/>
            <person name="Feyereisen R."/>
            <person name="Grimmelikhuijzen C.J.P."/>
            <person name="Hamodrakas S.J."/>
            <person name="Hansson B.S."/>
            <person name="Huguet E."/>
            <person name="Jermiin L.S."/>
            <person name="Lan Q."/>
            <person name="Lehman H.K."/>
            <person name="Lorenzen M."/>
            <person name="Merzendorfer H."/>
            <person name="Michalopoulos I."/>
            <person name="Morton D.B."/>
            <person name="Muthukrishnan S."/>
            <person name="Oakeshott J.G."/>
            <person name="Palmer W."/>
            <person name="Park Y."/>
            <person name="Passarelli A.L."/>
            <person name="Rozas J."/>
            <person name="Schwartz L.M."/>
            <person name="Smith W."/>
            <person name="Southgate A."/>
            <person name="Vilcinskas A."/>
            <person name="Vogt R."/>
            <person name="Wang P."/>
            <person name="Werren J."/>
            <person name="Yu X.Q."/>
            <person name="Zhou J.J."/>
            <person name="Brown S.J."/>
            <person name="Scherer S.E."/>
            <person name="Richards S."/>
            <person name="Blissard G.W."/>
        </authorList>
    </citation>
    <scope>NUCLEOTIDE SEQUENCE</scope>
</reference>
<keyword evidence="1" id="KW-0732">Signal</keyword>
<dbReference type="PANTHER" id="PTHR11008:SF32">
    <property type="entry name" value="CIRCADIAN CLOCK-CONTROLLED PROTEIN DAYWAKE-RELATED"/>
    <property type="match status" value="1"/>
</dbReference>
<comment type="caution">
    <text evidence="2">The sequence shown here is derived from an EMBL/GenBank/DDBJ whole genome shotgun (WGS) entry which is preliminary data.</text>
</comment>
<gene>
    <name evidence="2" type="ORF">O3G_MSEX008583</name>
</gene>
<protein>
    <submittedName>
        <fullName evidence="2">Uncharacterized protein</fullName>
    </submittedName>
</protein>
<keyword evidence="3" id="KW-1185">Reference proteome</keyword>
<dbReference type="Gene3D" id="3.15.10.30">
    <property type="entry name" value="Haemolymph juvenile hormone binding protein"/>
    <property type="match status" value="1"/>
</dbReference>
<evidence type="ECO:0000256" key="1">
    <source>
        <dbReference type="SAM" id="SignalP"/>
    </source>
</evidence>
<dbReference type="Pfam" id="PF06585">
    <property type="entry name" value="JHBP"/>
    <property type="match status" value="1"/>
</dbReference>
<dbReference type="AlphaFoldDB" id="A0A921ZA27"/>
<dbReference type="Proteomes" id="UP000791440">
    <property type="component" value="Unassembled WGS sequence"/>
</dbReference>
<evidence type="ECO:0000313" key="3">
    <source>
        <dbReference type="Proteomes" id="UP000791440"/>
    </source>
</evidence>
<dbReference type="EMBL" id="JH668461">
    <property type="protein sequence ID" value="KAG6454227.1"/>
    <property type="molecule type" value="Genomic_DNA"/>
</dbReference>
<dbReference type="GO" id="GO:0005615">
    <property type="term" value="C:extracellular space"/>
    <property type="evidence" value="ECO:0007669"/>
    <property type="project" value="TreeGrafter"/>
</dbReference>
<dbReference type="SMART" id="SM00700">
    <property type="entry name" value="JHBP"/>
    <property type="match status" value="1"/>
</dbReference>
<name>A0A921ZA27_MANSE</name>
<dbReference type="InterPro" id="IPR038606">
    <property type="entry name" value="To_sf"/>
</dbReference>
<sequence length="228" mass="25681">MVRLIFFLSIGILANAYDKCKVTEESCMVKLANDVFTEILSGNDELDPMRHEIIEGNLSGLKYSLTDTSVTGFKNCRVDVAKGDFVKLSFDVTLLCPAFLMRGNYSANGQIITLPVEGSGNYTIQTKKYRLGIKMDVEMQPKDGKSYLHVKSFSVDPEPLEQVVFKFDNLFNGNKELAEPDLKFANENWMQVTSALQSPVFQADLNKIIKEANKHLKKGALEEYFILE</sequence>
<feature type="chain" id="PRO_5036792826" evidence="1">
    <location>
        <begin position="17"/>
        <end position="228"/>
    </location>
</feature>
<evidence type="ECO:0000313" key="2">
    <source>
        <dbReference type="EMBL" id="KAG6454227.1"/>
    </source>
</evidence>